<sequence>MGNTAAASCAHRGPCWAVHRGQGCVPSPKADPPYYAYLLGSSTCSAPADRCRADSLGYIQK</sequence>
<reference evidence="1 2" key="1">
    <citation type="submission" date="2014-04" db="EMBL/GenBank/DDBJ databases">
        <authorList>
            <consortium name="DOE Joint Genome Institute"/>
            <person name="Kuo A."/>
            <person name="Kohler A."/>
            <person name="Nagy L.G."/>
            <person name="Floudas D."/>
            <person name="Copeland A."/>
            <person name="Barry K.W."/>
            <person name="Cichocki N."/>
            <person name="Veneault-Fourrey C."/>
            <person name="LaButti K."/>
            <person name="Lindquist E.A."/>
            <person name="Lipzen A."/>
            <person name="Lundell T."/>
            <person name="Morin E."/>
            <person name="Murat C."/>
            <person name="Sun H."/>
            <person name="Tunlid A."/>
            <person name="Henrissat B."/>
            <person name="Grigoriev I.V."/>
            <person name="Hibbett D.S."/>
            <person name="Martin F."/>
            <person name="Nordberg H.P."/>
            <person name="Cantor M.N."/>
            <person name="Hua S.X."/>
        </authorList>
    </citation>
    <scope>NUCLEOTIDE SEQUENCE [LARGE SCALE GENOMIC DNA]</scope>
    <source>
        <strain evidence="1 2">LaAM-08-1</strain>
    </source>
</reference>
<gene>
    <name evidence="1" type="ORF">K443DRAFT_686195</name>
</gene>
<reference evidence="2" key="2">
    <citation type="submission" date="2015-01" db="EMBL/GenBank/DDBJ databases">
        <title>Evolutionary Origins and Diversification of the Mycorrhizal Mutualists.</title>
        <authorList>
            <consortium name="DOE Joint Genome Institute"/>
            <consortium name="Mycorrhizal Genomics Consortium"/>
            <person name="Kohler A."/>
            <person name="Kuo A."/>
            <person name="Nagy L.G."/>
            <person name="Floudas D."/>
            <person name="Copeland A."/>
            <person name="Barry K.W."/>
            <person name="Cichocki N."/>
            <person name="Veneault-Fourrey C."/>
            <person name="LaButti K."/>
            <person name="Lindquist E.A."/>
            <person name="Lipzen A."/>
            <person name="Lundell T."/>
            <person name="Morin E."/>
            <person name="Murat C."/>
            <person name="Riley R."/>
            <person name="Ohm R."/>
            <person name="Sun H."/>
            <person name="Tunlid A."/>
            <person name="Henrissat B."/>
            <person name="Grigoriev I.V."/>
            <person name="Hibbett D.S."/>
            <person name="Martin F."/>
        </authorList>
    </citation>
    <scope>NUCLEOTIDE SEQUENCE [LARGE SCALE GENOMIC DNA]</scope>
    <source>
        <strain evidence="2">LaAM-08-1</strain>
    </source>
</reference>
<protein>
    <submittedName>
        <fullName evidence="1">Uncharacterized protein</fullName>
    </submittedName>
</protein>
<evidence type="ECO:0000313" key="2">
    <source>
        <dbReference type="Proteomes" id="UP000054477"/>
    </source>
</evidence>
<accession>A0A0C9WSW5</accession>
<dbReference type="Proteomes" id="UP000054477">
    <property type="component" value="Unassembled WGS sequence"/>
</dbReference>
<proteinExistence type="predicted"/>
<organism evidence="1 2">
    <name type="scientific">Laccaria amethystina LaAM-08-1</name>
    <dbReference type="NCBI Taxonomy" id="1095629"/>
    <lineage>
        <taxon>Eukaryota</taxon>
        <taxon>Fungi</taxon>
        <taxon>Dikarya</taxon>
        <taxon>Basidiomycota</taxon>
        <taxon>Agaricomycotina</taxon>
        <taxon>Agaricomycetes</taxon>
        <taxon>Agaricomycetidae</taxon>
        <taxon>Agaricales</taxon>
        <taxon>Agaricineae</taxon>
        <taxon>Hydnangiaceae</taxon>
        <taxon>Laccaria</taxon>
    </lineage>
</organism>
<keyword evidence="2" id="KW-1185">Reference proteome</keyword>
<evidence type="ECO:0000313" key="1">
    <source>
        <dbReference type="EMBL" id="KIJ91248.1"/>
    </source>
</evidence>
<dbReference type="AlphaFoldDB" id="A0A0C9WSW5"/>
<dbReference type="HOGENOM" id="CLU_2922983_0_0_1"/>
<dbReference type="EMBL" id="KN839033">
    <property type="protein sequence ID" value="KIJ91248.1"/>
    <property type="molecule type" value="Genomic_DNA"/>
</dbReference>
<name>A0A0C9WSW5_9AGAR</name>